<reference evidence="7 8" key="1">
    <citation type="submission" date="2024-03" db="EMBL/GenBank/DDBJ databases">
        <title>The Acrasis kona genome and developmental transcriptomes reveal deep origins of eukaryotic multicellular pathways.</title>
        <authorList>
            <person name="Sheikh S."/>
            <person name="Fu C.-J."/>
            <person name="Brown M.W."/>
            <person name="Baldauf S.L."/>
        </authorList>
    </citation>
    <scope>NUCLEOTIDE SEQUENCE [LARGE SCALE GENOMIC DNA]</scope>
    <source>
        <strain evidence="7 8">ATCC MYA-3509</strain>
    </source>
</reference>
<feature type="domain" description="AMP-dependent synthetase/ligase" evidence="5">
    <location>
        <begin position="29"/>
        <end position="390"/>
    </location>
</feature>
<dbReference type="GO" id="GO:0016405">
    <property type="term" value="F:CoA-ligase activity"/>
    <property type="evidence" value="ECO:0007669"/>
    <property type="project" value="TreeGrafter"/>
</dbReference>
<dbReference type="FunFam" id="3.30.300.30:FF:000007">
    <property type="entry name" value="4-coumarate--CoA ligase 2"/>
    <property type="match status" value="1"/>
</dbReference>
<evidence type="ECO:0000256" key="3">
    <source>
        <dbReference type="ARBA" id="ARBA00022741"/>
    </source>
</evidence>
<proteinExistence type="inferred from homology"/>
<evidence type="ECO:0000313" key="7">
    <source>
        <dbReference type="EMBL" id="KAL0491722.1"/>
    </source>
</evidence>
<name>A0AAW2ZST2_9EUKA</name>
<gene>
    <name evidence="7" type="ORF">AKO1_000621</name>
</gene>
<keyword evidence="2 7" id="KW-0436">Ligase</keyword>
<keyword evidence="4" id="KW-0067">ATP-binding</keyword>
<dbReference type="InterPro" id="IPR025110">
    <property type="entry name" value="AMP-bd_C"/>
</dbReference>
<evidence type="ECO:0000259" key="6">
    <source>
        <dbReference type="Pfam" id="PF13193"/>
    </source>
</evidence>
<accession>A0AAW2ZST2</accession>
<sequence length="530" mass="58863">MVFKSQHEDADIPHNVSLTEFLLSRIDPKYGDEPYIVDSVTEQSLSFNRTKQLITNVATNLQKEYNVKKADVVGILMPNLILYPVAFHGVVLAGGVSTTINPLYSEEEVQRQLQSSGATLLITIQPLLEKSSKALAGTKVSKIFVIAEGDVKEEGNVLDFKKRLMCPSKQTLTKVSIQDDDLVCLPFSSGTTGLNKGVMLTHRNVISNCIQIQQVDKYTRQDAIVGFLPFFHIYGQVVIMNMGLFNNIKVVCITQFNFVEFLKAIEKHHVTRVHVVPPVILAMAKEPVVKKFNLSHVKIITSGAAPLSEGLANLASRAMNIPVVQGYGMTESSPVTTMSTDKYNRPGSIGLIMPNCEMKIVNTDDRKTELGYNQEGELCFRGPNIMLGYLNNKEATDDTIRDGWLHTGDIGYIDEDGYSYIVDRLKELIKYKGFQVPPAELEGLLLKHESVQDCAVVGVPEPGVGELPKACVVRKKGYENVTEQQLMDYVAKHVNPQKRIRIVQFVEAIPKSATGKILRRLLKESPASKL</sequence>
<comment type="caution">
    <text evidence="7">The sequence shown here is derived from an EMBL/GenBank/DDBJ whole genome shotgun (WGS) entry which is preliminary data.</text>
</comment>
<evidence type="ECO:0000259" key="5">
    <source>
        <dbReference type="Pfam" id="PF00501"/>
    </source>
</evidence>
<dbReference type="InterPro" id="IPR045851">
    <property type="entry name" value="AMP-bd_C_sf"/>
</dbReference>
<dbReference type="Proteomes" id="UP001431209">
    <property type="component" value="Unassembled WGS sequence"/>
</dbReference>
<keyword evidence="8" id="KW-1185">Reference proteome</keyword>
<dbReference type="FunFam" id="3.40.50.12780:FF:000003">
    <property type="entry name" value="Long-chain-fatty-acid--CoA ligase FadD"/>
    <property type="match status" value="1"/>
</dbReference>
<evidence type="ECO:0000256" key="4">
    <source>
        <dbReference type="ARBA" id="ARBA00022840"/>
    </source>
</evidence>
<evidence type="ECO:0000256" key="2">
    <source>
        <dbReference type="ARBA" id="ARBA00022598"/>
    </source>
</evidence>
<protein>
    <submittedName>
        <fullName evidence="7">4-coumarate-CoA ligase</fullName>
    </submittedName>
</protein>
<dbReference type="Pfam" id="PF13193">
    <property type="entry name" value="AMP-binding_C"/>
    <property type="match status" value="1"/>
</dbReference>
<dbReference type="SUPFAM" id="SSF56801">
    <property type="entry name" value="Acetyl-CoA synthetase-like"/>
    <property type="match status" value="1"/>
</dbReference>
<dbReference type="Pfam" id="PF00501">
    <property type="entry name" value="AMP-binding"/>
    <property type="match status" value="1"/>
</dbReference>
<dbReference type="PANTHER" id="PTHR24096">
    <property type="entry name" value="LONG-CHAIN-FATTY-ACID--COA LIGASE"/>
    <property type="match status" value="1"/>
</dbReference>
<dbReference type="PANTHER" id="PTHR24096:SF149">
    <property type="entry name" value="AMP-BINDING DOMAIN-CONTAINING PROTEIN-RELATED"/>
    <property type="match status" value="1"/>
</dbReference>
<dbReference type="InterPro" id="IPR042099">
    <property type="entry name" value="ANL_N_sf"/>
</dbReference>
<comment type="similarity">
    <text evidence="1">Belongs to the ATP-dependent AMP-binding enzyme family.</text>
</comment>
<evidence type="ECO:0000256" key="1">
    <source>
        <dbReference type="ARBA" id="ARBA00006432"/>
    </source>
</evidence>
<organism evidence="7 8">
    <name type="scientific">Acrasis kona</name>
    <dbReference type="NCBI Taxonomy" id="1008807"/>
    <lineage>
        <taxon>Eukaryota</taxon>
        <taxon>Discoba</taxon>
        <taxon>Heterolobosea</taxon>
        <taxon>Tetramitia</taxon>
        <taxon>Eutetramitia</taxon>
        <taxon>Acrasidae</taxon>
        <taxon>Acrasis</taxon>
    </lineage>
</organism>
<dbReference type="Gene3D" id="3.40.50.12780">
    <property type="entry name" value="N-terminal domain of ligase-like"/>
    <property type="match status" value="1"/>
</dbReference>
<dbReference type="Gene3D" id="3.30.300.30">
    <property type="match status" value="1"/>
</dbReference>
<keyword evidence="3" id="KW-0547">Nucleotide-binding</keyword>
<dbReference type="InterPro" id="IPR000873">
    <property type="entry name" value="AMP-dep_synth/lig_dom"/>
</dbReference>
<evidence type="ECO:0000313" key="8">
    <source>
        <dbReference type="Proteomes" id="UP001431209"/>
    </source>
</evidence>
<dbReference type="GO" id="GO:0005524">
    <property type="term" value="F:ATP binding"/>
    <property type="evidence" value="ECO:0007669"/>
    <property type="project" value="UniProtKB-KW"/>
</dbReference>
<feature type="domain" description="AMP-binding enzyme C-terminal" evidence="6">
    <location>
        <begin position="440"/>
        <end position="516"/>
    </location>
</feature>
<dbReference type="EMBL" id="JAOPGA020001853">
    <property type="protein sequence ID" value="KAL0491722.1"/>
    <property type="molecule type" value="Genomic_DNA"/>
</dbReference>
<dbReference type="AlphaFoldDB" id="A0AAW2ZST2"/>